<keyword evidence="1" id="KW-0812">Transmembrane</keyword>
<reference evidence="2 3" key="1">
    <citation type="submission" date="2017-04" db="EMBL/GenBank/DDBJ databases">
        <authorList>
            <person name="Afonso C.L."/>
            <person name="Miller P.J."/>
            <person name="Scott M.A."/>
            <person name="Spackman E."/>
            <person name="Goraichik I."/>
            <person name="Dimitrov K.M."/>
            <person name="Suarez D.L."/>
            <person name="Swayne D.E."/>
        </authorList>
    </citation>
    <scope>NUCLEOTIDE SEQUENCE [LARGE SCALE GENOMIC DNA]</scope>
    <source>
        <strain evidence="2 3">11</strain>
    </source>
</reference>
<feature type="transmembrane region" description="Helical" evidence="1">
    <location>
        <begin position="88"/>
        <end position="107"/>
    </location>
</feature>
<feature type="transmembrane region" description="Helical" evidence="1">
    <location>
        <begin position="65"/>
        <end position="82"/>
    </location>
</feature>
<evidence type="ECO:0000313" key="2">
    <source>
        <dbReference type="EMBL" id="SMG08205.1"/>
    </source>
</evidence>
<protein>
    <submittedName>
        <fullName evidence="2">Uncharacterized protein</fullName>
    </submittedName>
</protein>
<dbReference type="RefSeq" id="WP_085492377.1">
    <property type="nucleotide sequence ID" value="NZ_FXAZ01000001.1"/>
</dbReference>
<accession>A0A1X7I2M8</accession>
<evidence type="ECO:0000256" key="1">
    <source>
        <dbReference type="SAM" id="Phobius"/>
    </source>
</evidence>
<keyword evidence="1" id="KW-1133">Transmembrane helix</keyword>
<keyword evidence="1" id="KW-0472">Membrane</keyword>
<evidence type="ECO:0000313" key="3">
    <source>
        <dbReference type="Proteomes" id="UP000193834"/>
    </source>
</evidence>
<dbReference type="Proteomes" id="UP000193834">
    <property type="component" value="Unassembled WGS sequence"/>
</dbReference>
<name>A0A1X7I2M8_9BACL</name>
<dbReference type="STRING" id="1852522.SAMN06295960_0053"/>
<proteinExistence type="predicted"/>
<organism evidence="2 3">
    <name type="scientific">Paenibacillus aquistagni</name>
    <dbReference type="NCBI Taxonomy" id="1852522"/>
    <lineage>
        <taxon>Bacteria</taxon>
        <taxon>Bacillati</taxon>
        <taxon>Bacillota</taxon>
        <taxon>Bacilli</taxon>
        <taxon>Bacillales</taxon>
        <taxon>Paenibacillaceae</taxon>
        <taxon>Paenibacillus</taxon>
    </lineage>
</organism>
<keyword evidence="3" id="KW-1185">Reference proteome</keyword>
<sequence>MTRDKNPVQADPQLLQDQELTQKLLNSWNQLDQLNERTPMPSEEDMFQMLVHHKRRLKHKLWKELAWLWILAAFVIAGSLILMHRELILYIGIQIALGIGAAGYLILTSFYRKKEMRGSTSE</sequence>
<dbReference type="AlphaFoldDB" id="A0A1X7I2M8"/>
<gene>
    <name evidence="2" type="ORF">SAMN06295960_0053</name>
</gene>
<dbReference type="Pfam" id="PF17280">
    <property type="entry name" value="DUF5345"/>
    <property type="match status" value="1"/>
</dbReference>
<dbReference type="InterPro" id="IPR035238">
    <property type="entry name" value="DUF5345"/>
</dbReference>
<dbReference type="EMBL" id="FXAZ01000001">
    <property type="protein sequence ID" value="SMG08205.1"/>
    <property type="molecule type" value="Genomic_DNA"/>
</dbReference>